<dbReference type="EMBL" id="BAPV01000058">
    <property type="protein sequence ID" value="GBQ92633.1"/>
    <property type="molecule type" value="Genomic_DNA"/>
</dbReference>
<gene>
    <name evidence="5" type="ORF">AA0535_2607</name>
</gene>
<evidence type="ECO:0000313" key="5">
    <source>
        <dbReference type="EMBL" id="GBQ92633.1"/>
    </source>
</evidence>
<dbReference type="InterPro" id="IPR032783">
    <property type="entry name" value="AraC_lig"/>
</dbReference>
<proteinExistence type="predicted"/>
<reference evidence="5" key="1">
    <citation type="submission" date="2013-04" db="EMBL/GenBank/DDBJ databases">
        <title>The genome sequencing project of 58 acetic acid bacteria.</title>
        <authorList>
            <person name="Okamoto-Kainuma A."/>
            <person name="Ishikawa M."/>
            <person name="Umino S."/>
            <person name="Koizumi Y."/>
            <person name="Shiwa Y."/>
            <person name="Yoshikawa H."/>
            <person name="Matsutani M."/>
            <person name="Matsushita K."/>
        </authorList>
    </citation>
    <scope>NUCLEOTIDE SEQUENCE</scope>
    <source>
        <strain evidence="5">NRIC 0535</strain>
    </source>
</reference>
<dbReference type="PANTHER" id="PTHR46796:SF7">
    <property type="entry name" value="ARAC FAMILY TRANSCRIPTIONAL REGULATOR"/>
    <property type="match status" value="1"/>
</dbReference>
<sequence length="316" mass="34654">MSDPLGEVVSLLRPVLTYSKIASAAGPWRLRKEPDGSLFFSATLSGSCLLEVEGREPITLMERDFLLMPDSAAFTMRSLHSQSHLLPFTVPERLESGEYRLGELEEEAEIRNIVGHCRFESPDSSLILSLLPSFIHVRGGEILPTLCSVLREEARLERAGQSIVLSNMLEIMLIEALRTCGELTLQPGLLKGLSDPKLALVLRLMHGQPGRRWTVETLARSCGLSRSAFYLRFTAALGVAPMAYLATWRMALAKDMLRRGGYSMGELADRTGYGSASAFSTAFTRATHVSPARYAREILAGSSSSGHSIPPRDENA</sequence>
<dbReference type="SUPFAM" id="SSF46689">
    <property type="entry name" value="Homeodomain-like"/>
    <property type="match status" value="2"/>
</dbReference>
<keyword evidence="2" id="KW-0238">DNA-binding</keyword>
<dbReference type="PROSITE" id="PS01124">
    <property type="entry name" value="HTH_ARAC_FAMILY_2"/>
    <property type="match status" value="1"/>
</dbReference>
<dbReference type="PANTHER" id="PTHR46796">
    <property type="entry name" value="HTH-TYPE TRANSCRIPTIONAL ACTIVATOR RHAS-RELATED"/>
    <property type="match status" value="1"/>
</dbReference>
<evidence type="ECO:0000256" key="2">
    <source>
        <dbReference type="ARBA" id="ARBA00023125"/>
    </source>
</evidence>
<evidence type="ECO:0000313" key="6">
    <source>
        <dbReference type="Proteomes" id="UP001062776"/>
    </source>
</evidence>
<evidence type="ECO:0000256" key="1">
    <source>
        <dbReference type="ARBA" id="ARBA00023015"/>
    </source>
</evidence>
<organism evidence="5 6">
    <name type="scientific">Asaia krungthepensis NRIC 0535</name>
    <dbReference type="NCBI Taxonomy" id="1307925"/>
    <lineage>
        <taxon>Bacteria</taxon>
        <taxon>Pseudomonadati</taxon>
        <taxon>Pseudomonadota</taxon>
        <taxon>Alphaproteobacteria</taxon>
        <taxon>Acetobacterales</taxon>
        <taxon>Acetobacteraceae</taxon>
        <taxon>Asaia</taxon>
    </lineage>
</organism>
<name>A0ABQ0Q5T3_9PROT</name>
<feature type="domain" description="HTH araC/xylS-type" evidence="4">
    <location>
        <begin position="199"/>
        <end position="297"/>
    </location>
</feature>
<dbReference type="Gene3D" id="1.10.10.60">
    <property type="entry name" value="Homeodomain-like"/>
    <property type="match status" value="2"/>
</dbReference>
<dbReference type="InterPro" id="IPR009057">
    <property type="entry name" value="Homeodomain-like_sf"/>
</dbReference>
<evidence type="ECO:0000259" key="4">
    <source>
        <dbReference type="PROSITE" id="PS01124"/>
    </source>
</evidence>
<protein>
    <submittedName>
        <fullName evidence="5">AraC family transcriptional regulator</fullName>
    </submittedName>
</protein>
<dbReference type="Proteomes" id="UP001062776">
    <property type="component" value="Unassembled WGS sequence"/>
</dbReference>
<dbReference type="Pfam" id="PF12833">
    <property type="entry name" value="HTH_18"/>
    <property type="match status" value="1"/>
</dbReference>
<keyword evidence="1" id="KW-0805">Transcription regulation</keyword>
<keyword evidence="3" id="KW-0804">Transcription</keyword>
<dbReference type="InterPro" id="IPR050204">
    <property type="entry name" value="AraC_XylS_family_regulators"/>
</dbReference>
<dbReference type="Pfam" id="PF12852">
    <property type="entry name" value="Cupin_6"/>
    <property type="match status" value="1"/>
</dbReference>
<dbReference type="SMART" id="SM00342">
    <property type="entry name" value="HTH_ARAC"/>
    <property type="match status" value="1"/>
</dbReference>
<accession>A0ABQ0Q5T3</accession>
<evidence type="ECO:0000256" key="3">
    <source>
        <dbReference type="ARBA" id="ARBA00023163"/>
    </source>
</evidence>
<keyword evidence="6" id="KW-1185">Reference proteome</keyword>
<dbReference type="InterPro" id="IPR018060">
    <property type="entry name" value="HTH_AraC"/>
</dbReference>
<comment type="caution">
    <text evidence="5">The sequence shown here is derived from an EMBL/GenBank/DDBJ whole genome shotgun (WGS) entry which is preliminary data.</text>
</comment>
<dbReference type="RefSeq" id="WP_264817061.1">
    <property type="nucleotide sequence ID" value="NZ_BAPV01000058.1"/>
</dbReference>